<dbReference type="GO" id="GO:0005576">
    <property type="term" value="C:extracellular region"/>
    <property type="evidence" value="ECO:0007669"/>
    <property type="project" value="UniProtKB-SubCell"/>
</dbReference>
<dbReference type="PROSITE" id="PS50940">
    <property type="entry name" value="CHIT_BIND_II"/>
    <property type="match status" value="1"/>
</dbReference>
<dbReference type="CDD" id="cd00033">
    <property type="entry name" value="CCP"/>
    <property type="match status" value="2"/>
</dbReference>
<keyword evidence="4 10" id="KW-0768">Sushi</keyword>
<feature type="chain" id="PRO_5013264916" evidence="11">
    <location>
        <begin position="20"/>
        <end position="354"/>
    </location>
</feature>
<sequence>MNLYAACILYFLVVSVCYGLNESCSDELGMKNKRIPDKNITASTSKSKDNSPHFARLDSPKAWCSSQDDKLPFIQIQLKGPRIITGITTQGSSSDWAWVTKYGVKFRENGTWKEYHEELAGNNNIRGVKSNALDPPIKTQSIRIYPKDPMTLDNTDPKPCCLRLELRGCSAPDCGPLKKPDHGDIIEQVAFTYGNRIVFKCTETGYEMRGSRVRICQIDGTWNGSPTTCEIVQCGDPGTIQNGSQTVTKGFMYGGSVEFKCDKGYTLVGMRIIYCRADKQWSAAVPHCRDFCQSHAAGVHANPDNCFGFIMCDKAGTTHEMPCPAGLKFNPATLVCDWPKNVECENAGSGKPAG</sequence>
<dbReference type="InterPro" id="IPR050633">
    <property type="entry name" value="Neuropilin_MCO_CoagFactor"/>
</dbReference>
<dbReference type="InterPro" id="IPR000436">
    <property type="entry name" value="Sushi_SCR_CCP_dom"/>
</dbReference>
<dbReference type="Proteomes" id="UP000225706">
    <property type="component" value="Unassembled WGS sequence"/>
</dbReference>
<keyword evidence="7" id="KW-0130">Cell adhesion</keyword>
<feature type="domain" description="F5/8 type C" evidence="12">
    <location>
        <begin position="24"/>
        <end position="169"/>
    </location>
</feature>
<gene>
    <name evidence="15" type="primary">SVEP1</name>
    <name evidence="15" type="ORF">AWC38_SpisGene1242</name>
</gene>
<evidence type="ECO:0000256" key="11">
    <source>
        <dbReference type="SAM" id="SignalP"/>
    </source>
</evidence>
<keyword evidence="3" id="KW-0964">Secreted</keyword>
<dbReference type="OrthoDB" id="5988896at2759"/>
<dbReference type="GO" id="GO:0012505">
    <property type="term" value="C:endomembrane system"/>
    <property type="evidence" value="ECO:0007669"/>
    <property type="project" value="UniProtKB-SubCell"/>
</dbReference>
<dbReference type="InterPro" id="IPR000421">
    <property type="entry name" value="FA58C"/>
</dbReference>
<feature type="domain" description="Sushi" evidence="13">
    <location>
        <begin position="232"/>
        <end position="290"/>
    </location>
</feature>
<dbReference type="STRING" id="50429.A0A2B4SZI5"/>
<accession>A0A2B4SZI5</accession>
<evidence type="ECO:0000256" key="9">
    <source>
        <dbReference type="ARBA" id="ARBA00023157"/>
    </source>
</evidence>
<evidence type="ECO:0000256" key="6">
    <source>
        <dbReference type="ARBA" id="ARBA00022737"/>
    </source>
</evidence>
<evidence type="ECO:0000259" key="12">
    <source>
        <dbReference type="PROSITE" id="PS50022"/>
    </source>
</evidence>
<evidence type="ECO:0000313" key="16">
    <source>
        <dbReference type="Proteomes" id="UP000225706"/>
    </source>
</evidence>
<dbReference type="PANTHER" id="PTHR46806">
    <property type="entry name" value="F5/8 TYPE C DOMAIN-CONTAINING PROTEIN"/>
    <property type="match status" value="1"/>
</dbReference>
<evidence type="ECO:0000313" key="15">
    <source>
        <dbReference type="EMBL" id="PFX33795.1"/>
    </source>
</evidence>
<feature type="domain" description="Sushi" evidence="13">
    <location>
        <begin position="167"/>
        <end position="231"/>
    </location>
</feature>
<dbReference type="Pfam" id="PF00084">
    <property type="entry name" value="Sushi"/>
    <property type="match status" value="2"/>
</dbReference>
<dbReference type="FunFam" id="2.10.70.10:FF:000014">
    <property type="entry name" value="Membrane cofactor protein"/>
    <property type="match status" value="1"/>
</dbReference>
<dbReference type="GO" id="GO:0008061">
    <property type="term" value="F:chitin binding"/>
    <property type="evidence" value="ECO:0007669"/>
    <property type="project" value="InterPro"/>
</dbReference>
<keyword evidence="8" id="KW-0472">Membrane</keyword>
<evidence type="ECO:0000259" key="13">
    <source>
        <dbReference type="PROSITE" id="PS50923"/>
    </source>
</evidence>
<evidence type="ECO:0000256" key="3">
    <source>
        <dbReference type="ARBA" id="ARBA00022525"/>
    </source>
</evidence>
<keyword evidence="5 11" id="KW-0732">Signal</keyword>
<dbReference type="InterPro" id="IPR002557">
    <property type="entry name" value="Chitin-bd_dom"/>
</dbReference>
<dbReference type="AlphaFoldDB" id="A0A2B4SZI5"/>
<dbReference type="Gene3D" id="2.10.70.10">
    <property type="entry name" value="Complement Module, domain 1"/>
    <property type="match status" value="2"/>
</dbReference>
<dbReference type="CDD" id="cd00057">
    <property type="entry name" value="FA58C"/>
    <property type="match status" value="1"/>
</dbReference>
<evidence type="ECO:0000259" key="14">
    <source>
        <dbReference type="PROSITE" id="PS50940"/>
    </source>
</evidence>
<dbReference type="PROSITE" id="PS50022">
    <property type="entry name" value="FA58C_3"/>
    <property type="match status" value="1"/>
</dbReference>
<organism evidence="15 16">
    <name type="scientific">Stylophora pistillata</name>
    <name type="common">Smooth cauliflower coral</name>
    <dbReference type="NCBI Taxonomy" id="50429"/>
    <lineage>
        <taxon>Eukaryota</taxon>
        <taxon>Metazoa</taxon>
        <taxon>Cnidaria</taxon>
        <taxon>Anthozoa</taxon>
        <taxon>Hexacorallia</taxon>
        <taxon>Scleractinia</taxon>
        <taxon>Astrocoeniina</taxon>
        <taxon>Pocilloporidae</taxon>
        <taxon>Stylophora</taxon>
    </lineage>
</organism>
<dbReference type="SUPFAM" id="SSF57625">
    <property type="entry name" value="Invertebrate chitin-binding proteins"/>
    <property type="match status" value="1"/>
</dbReference>
<evidence type="ECO:0000256" key="4">
    <source>
        <dbReference type="ARBA" id="ARBA00022659"/>
    </source>
</evidence>
<keyword evidence="9 10" id="KW-1015">Disulfide bond</keyword>
<dbReference type="SMART" id="SM00231">
    <property type="entry name" value="FA58C"/>
    <property type="match status" value="1"/>
</dbReference>
<dbReference type="InterPro" id="IPR008979">
    <property type="entry name" value="Galactose-bd-like_sf"/>
</dbReference>
<dbReference type="Pfam" id="PF00754">
    <property type="entry name" value="F5_F8_type_C"/>
    <property type="match status" value="1"/>
</dbReference>
<dbReference type="SUPFAM" id="SSF57535">
    <property type="entry name" value="Complement control module/SCR domain"/>
    <property type="match status" value="2"/>
</dbReference>
<dbReference type="SMART" id="SM00032">
    <property type="entry name" value="CCP"/>
    <property type="match status" value="2"/>
</dbReference>
<comment type="caution">
    <text evidence="10">Lacks conserved residue(s) required for the propagation of feature annotation.</text>
</comment>
<dbReference type="GO" id="GO:0005886">
    <property type="term" value="C:plasma membrane"/>
    <property type="evidence" value="ECO:0007669"/>
    <property type="project" value="TreeGrafter"/>
</dbReference>
<comment type="caution">
    <text evidence="15">The sequence shown here is derived from an EMBL/GenBank/DDBJ whole genome shotgun (WGS) entry which is preliminary data.</text>
</comment>
<keyword evidence="16" id="KW-1185">Reference proteome</keyword>
<feature type="signal peptide" evidence="11">
    <location>
        <begin position="1"/>
        <end position="19"/>
    </location>
</feature>
<dbReference type="PROSITE" id="PS50923">
    <property type="entry name" value="SUSHI"/>
    <property type="match status" value="2"/>
</dbReference>
<dbReference type="EMBL" id="LSMT01000008">
    <property type="protein sequence ID" value="PFX33795.1"/>
    <property type="molecule type" value="Genomic_DNA"/>
</dbReference>
<feature type="domain" description="Chitin-binding type-2" evidence="14">
    <location>
        <begin position="289"/>
        <end position="346"/>
    </location>
</feature>
<evidence type="ECO:0000256" key="7">
    <source>
        <dbReference type="ARBA" id="ARBA00022889"/>
    </source>
</evidence>
<keyword evidence="6" id="KW-0677">Repeat</keyword>
<dbReference type="GO" id="GO:0038023">
    <property type="term" value="F:signaling receptor activity"/>
    <property type="evidence" value="ECO:0007669"/>
    <property type="project" value="TreeGrafter"/>
</dbReference>
<protein>
    <submittedName>
        <fullName evidence="15">Sushi, von Willebrand factor type A, EGF and pentraxin domain-containing protein 1</fullName>
    </submittedName>
</protein>
<dbReference type="Gene3D" id="2.170.140.10">
    <property type="entry name" value="Chitin binding domain"/>
    <property type="match status" value="1"/>
</dbReference>
<dbReference type="SMART" id="SM00494">
    <property type="entry name" value="ChtBD2"/>
    <property type="match status" value="1"/>
</dbReference>
<evidence type="ECO:0000256" key="10">
    <source>
        <dbReference type="PROSITE-ProRule" id="PRU00302"/>
    </source>
</evidence>
<dbReference type="Pfam" id="PF01607">
    <property type="entry name" value="CBM_14"/>
    <property type="match status" value="1"/>
</dbReference>
<evidence type="ECO:0000256" key="5">
    <source>
        <dbReference type="ARBA" id="ARBA00022729"/>
    </source>
</evidence>
<dbReference type="GO" id="GO:0007155">
    <property type="term" value="P:cell adhesion"/>
    <property type="evidence" value="ECO:0007669"/>
    <property type="project" value="UniProtKB-KW"/>
</dbReference>
<evidence type="ECO:0000256" key="2">
    <source>
        <dbReference type="ARBA" id="ARBA00004613"/>
    </source>
</evidence>
<dbReference type="PANTHER" id="PTHR46806:SF5">
    <property type="entry name" value="F5_8 TYPE C DOMAIN-CONTAINING PROTEIN"/>
    <property type="match status" value="1"/>
</dbReference>
<dbReference type="InterPro" id="IPR035976">
    <property type="entry name" value="Sushi/SCR/CCP_sf"/>
</dbReference>
<comment type="subcellular location">
    <subcellularLocation>
        <location evidence="1">Endomembrane system</location>
        <topology evidence="1">Peripheral membrane protein</topology>
    </subcellularLocation>
    <subcellularLocation>
        <location evidence="2">Secreted</location>
    </subcellularLocation>
</comment>
<feature type="disulfide bond" evidence="10">
    <location>
        <begin position="261"/>
        <end position="288"/>
    </location>
</feature>
<reference evidence="16" key="1">
    <citation type="journal article" date="2017" name="bioRxiv">
        <title>Comparative analysis of the genomes of Stylophora pistillata and Acropora digitifera provides evidence for extensive differences between species of corals.</title>
        <authorList>
            <person name="Voolstra C.R."/>
            <person name="Li Y."/>
            <person name="Liew Y.J."/>
            <person name="Baumgarten S."/>
            <person name="Zoccola D."/>
            <person name="Flot J.-F."/>
            <person name="Tambutte S."/>
            <person name="Allemand D."/>
            <person name="Aranda M."/>
        </authorList>
    </citation>
    <scope>NUCLEOTIDE SEQUENCE [LARGE SCALE GENOMIC DNA]</scope>
</reference>
<dbReference type="SUPFAM" id="SSF49785">
    <property type="entry name" value="Galactose-binding domain-like"/>
    <property type="match status" value="1"/>
</dbReference>
<proteinExistence type="predicted"/>
<dbReference type="Gene3D" id="2.60.120.260">
    <property type="entry name" value="Galactose-binding domain-like"/>
    <property type="match status" value="1"/>
</dbReference>
<evidence type="ECO:0000256" key="1">
    <source>
        <dbReference type="ARBA" id="ARBA00004184"/>
    </source>
</evidence>
<dbReference type="InterPro" id="IPR036508">
    <property type="entry name" value="Chitin-bd_dom_sf"/>
</dbReference>
<evidence type="ECO:0000256" key="8">
    <source>
        <dbReference type="ARBA" id="ARBA00023136"/>
    </source>
</evidence>
<name>A0A2B4SZI5_STYPI</name>